<dbReference type="RefSeq" id="WP_208811790.1">
    <property type="nucleotide sequence ID" value="NZ_WVUH01000031.1"/>
</dbReference>
<accession>A0ABS3VM70</accession>
<feature type="chain" id="PRO_5045443142" description="Septum formation-related domain-containing protein" evidence="1">
    <location>
        <begin position="25"/>
        <end position="296"/>
    </location>
</feature>
<keyword evidence="1" id="KW-0732">Signal</keyword>
<name>A0ABS3VM70_MICEH</name>
<sequence length="296" mass="31869">MRRWLTAVALGGTVALALTGCANPAGVDGELTDDWAMVSEPTQFVPESGVCLPRWDNSGYFSGYNPLDCAESHQVETVHVGTLTGANADRTSPPPEDSPAARAAFAECDRAASKAVGAEWRGGRLSLDVGFPPPAGWAGGARWFRCDLAEITSLDDPSMVMRKGSLTGALKEGSALAHTCFSPKISGDDVDAMRPVSCTSKHRSEYAGTYTAPDTSYDAFVRNSEAIHRSCRKVIASFAKVPNDSRLAYRTGSIFYPPREDDWEKGDRGVQCFVWISDRDLTRSVKGNGAKLLPVR</sequence>
<dbReference type="Pfam" id="PF13845">
    <property type="entry name" value="Septum_form"/>
    <property type="match status" value="1"/>
</dbReference>
<dbReference type="InterPro" id="IPR026004">
    <property type="entry name" value="Septum_form"/>
</dbReference>
<feature type="signal peptide" evidence="1">
    <location>
        <begin position="1"/>
        <end position="24"/>
    </location>
</feature>
<comment type="caution">
    <text evidence="3">The sequence shown here is derived from an EMBL/GenBank/DDBJ whole genome shotgun (WGS) entry which is preliminary data.</text>
</comment>
<proteinExistence type="predicted"/>
<dbReference type="PROSITE" id="PS51257">
    <property type="entry name" value="PROKAR_LIPOPROTEIN"/>
    <property type="match status" value="1"/>
</dbReference>
<evidence type="ECO:0000313" key="3">
    <source>
        <dbReference type="EMBL" id="MBO4205612.1"/>
    </source>
</evidence>
<dbReference type="Proteomes" id="UP000823521">
    <property type="component" value="Unassembled WGS sequence"/>
</dbReference>
<dbReference type="EMBL" id="WVUH01000031">
    <property type="protein sequence ID" value="MBO4205612.1"/>
    <property type="molecule type" value="Genomic_DNA"/>
</dbReference>
<reference evidence="3 4" key="1">
    <citation type="submission" date="2019-12" db="EMBL/GenBank/DDBJ databases">
        <title>Whole genome sequencing of endophytic Actinobacterium Micromonospora sp. MPMI6T.</title>
        <authorList>
            <person name="Evv R."/>
            <person name="Podile A.R."/>
        </authorList>
    </citation>
    <scope>NUCLEOTIDE SEQUENCE [LARGE SCALE GENOMIC DNA]</scope>
    <source>
        <strain evidence="3 4">MPMI6</strain>
    </source>
</reference>
<organism evidence="3 4">
    <name type="scientific">Micromonospora echinofusca</name>
    <dbReference type="NCBI Taxonomy" id="47858"/>
    <lineage>
        <taxon>Bacteria</taxon>
        <taxon>Bacillati</taxon>
        <taxon>Actinomycetota</taxon>
        <taxon>Actinomycetes</taxon>
        <taxon>Micromonosporales</taxon>
        <taxon>Micromonosporaceae</taxon>
        <taxon>Micromonospora</taxon>
    </lineage>
</organism>
<gene>
    <name evidence="3" type="ORF">GSF22_06265</name>
</gene>
<evidence type="ECO:0000313" key="4">
    <source>
        <dbReference type="Proteomes" id="UP000823521"/>
    </source>
</evidence>
<keyword evidence="4" id="KW-1185">Reference proteome</keyword>
<evidence type="ECO:0000259" key="2">
    <source>
        <dbReference type="Pfam" id="PF13845"/>
    </source>
</evidence>
<protein>
    <recommendedName>
        <fullName evidence="2">Septum formation-related domain-containing protein</fullName>
    </recommendedName>
</protein>
<evidence type="ECO:0000256" key="1">
    <source>
        <dbReference type="SAM" id="SignalP"/>
    </source>
</evidence>
<feature type="domain" description="Septum formation-related" evidence="2">
    <location>
        <begin position="49"/>
        <end position="272"/>
    </location>
</feature>